<feature type="transmembrane region" description="Helical" evidence="8">
    <location>
        <begin position="37"/>
        <end position="65"/>
    </location>
</feature>
<dbReference type="Proteomes" id="UP001239626">
    <property type="component" value="Unassembled WGS sequence"/>
</dbReference>
<feature type="transmembrane region" description="Helical" evidence="8">
    <location>
        <begin position="168"/>
        <end position="189"/>
    </location>
</feature>
<accession>A0ABU0ECJ4</accession>
<evidence type="ECO:0000256" key="7">
    <source>
        <dbReference type="SAM" id="MobiDB-lite"/>
    </source>
</evidence>
<keyword evidence="6 8" id="KW-0472">Membrane</keyword>
<dbReference type="Pfam" id="PF09335">
    <property type="entry name" value="VTT_dom"/>
    <property type="match status" value="1"/>
</dbReference>
<protein>
    <submittedName>
        <fullName evidence="10">Membrane protein DedA with SNARE-associated domain</fullName>
    </submittedName>
</protein>
<evidence type="ECO:0000256" key="5">
    <source>
        <dbReference type="ARBA" id="ARBA00022989"/>
    </source>
</evidence>
<evidence type="ECO:0000256" key="4">
    <source>
        <dbReference type="ARBA" id="ARBA00022692"/>
    </source>
</evidence>
<feature type="region of interest" description="Disordered" evidence="7">
    <location>
        <begin position="203"/>
        <end position="233"/>
    </location>
</feature>
<comment type="caution">
    <text evidence="10">The sequence shown here is derived from an EMBL/GenBank/DDBJ whole genome shotgun (WGS) entry which is preliminary data.</text>
</comment>
<keyword evidence="5 8" id="KW-1133">Transmembrane helix</keyword>
<feature type="compositionally biased region" description="Polar residues" evidence="7">
    <location>
        <begin position="217"/>
        <end position="226"/>
    </location>
</feature>
<evidence type="ECO:0000256" key="8">
    <source>
        <dbReference type="SAM" id="Phobius"/>
    </source>
</evidence>
<dbReference type="EMBL" id="JAUSVB010000002">
    <property type="protein sequence ID" value="MDQ0372932.1"/>
    <property type="molecule type" value="Genomic_DNA"/>
</dbReference>
<dbReference type="InterPro" id="IPR051311">
    <property type="entry name" value="DedA_domain"/>
</dbReference>
<sequence length="233" mass="24462">MLEGWALALVGSPWIFVVLYLFATIDGFFPPVPSESIVIALSAVAMAEGTPNLALIMLVAAAGAWTGDQIAYQIGTKVKVRELRVLRSPRGQAAVDWAENALANRGAAFIIAARYIPIGRVAVNMTAGAVGYSRRRFMGLTAIAAVTWGCYSALIGIGAGAWLHDHTLVAVGVGVVGGLAIGLVIDWVLRKLTHHRPAPEASAPVLRVADESDTPRAETTTPVTGRSRSDPAA</sequence>
<dbReference type="PANTHER" id="PTHR42709">
    <property type="entry name" value="ALKALINE PHOSPHATASE LIKE PROTEIN"/>
    <property type="match status" value="1"/>
</dbReference>
<feature type="transmembrane region" description="Helical" evidence="8">
    <location>
        <begin position="140"/>
        <end position="162"/>
    </location>
</feature>
<comment type="subcellular location">
    <subcellularLocation>
        <location evidence="1">Cell membrane</location>
        <topology evidence="1">Multi-pass membrane protein</topology>
    </subcellularLocation>
</comment>
<dbReference type="RefSeq" id="WP_307490727.1">
    <property type="nucleotide sequence ID" value="NZ_JAUSVB010000002.1"/>
</dbReference>
<name>A0ABU0ECJ4_9CELL</name>
<gene>
    <name evidence="10" type="ORF">J2X26_001243</name>
</gene>
<comment type="similarity">
    <text evidence="2">Belongs to the DedA family.</text>
</comment>
<feature type="domain" description="VTT" evidence="9">
    <location>
        <begin position="32"/>
        <end position="156"/>
    </location>
</feature>
<keyword evidence="11" id="KW-1185">Reference proteome</keyword>
<dbReference type="PANTHER" id="PTHR42709:SF6">
    <property type="entry name" value="UNDECAPRENYL PHOSPHATE TRANSPORTER A"/>
    <property type="match status" value="1"/>
</dbReference>
<feature type="transmembrane region" description="Helical" evidence="8">
    <location>
        <begin position="7"/>
        <end position="25"/>
    </location>
</feature>
<evidence type="ECO:0000313" key="10">
    <source>
        <dbReference type="EMBL" id="MDQ0372932.1"/>
    </source>
</evidence>
<evidence type="ECO:0000259" key="9">
    <source>
        <dbReference type="Pfam" id="PF09335"/>
    </source>
</evidence>
<reference evidence="10 11" key="1">
    <citation type="submission" date="2023-07" db="EMBL/GenBank/DDBJ databases">
        <title>Sorghum-associated microbial communities from plants grown in Nebraska, USA.</title>
        <authorList>
            <person name="Schachtman D."/>
        </authorList>
    </citation>
    <scope>NUCLEOTIDE SEQUENCE [LARGE SCALE GENOMIC DNA]</scope>
    <source>
        <strain evidence="10 11">BE332</strain>
    </source>
</reference>
<evidence type="ECO:0000313" key="11">
    <source>
        <dbReference type="Proteomes" id="UP001239626"/>
    </source>
</evidence>
<dbReference type="InterPro" id="IPR032816">
    <property type="entry name" value="VTT_dom"/>
</dbReference>
<organism evidence="10 11">
    <name type="scientific">Cellulomonas humilata</name>
    <dbReference type="NCBI Taxonomy" id="144055"/>
    <lineage>
        <taxon>Bacteria</taxon>
        <taxon>Bacillati</taxon>
        <taxon>Actinomycetota</taxon>
        <taxon>Actinomycetes</taxon>
        <taxon>Micrococcales</taxon>
        <taxon>Cellulomonadaceae</taxon>
        <taxon>Cellulomonas</taxon>
    </lineage>
</organism>
<proteinExistence type="inferred from homology"/>
<keyword evidence="4 8" id="KW-0812">Transmembrane</keyword>
<evidence type="ECO:0000256" key="2">
    <source>
        <dbReference type="ARBA" id="ARBA00010792"/>
    </source>
</evidence>
<evidence type="ECO:0000256" key="6">
    <source>
        <dbReference type="ARBA" id="ARBA00023136"/>
    </source>
</evidence>
<evidence type="ECO:0000256" key="1">
    <source>
        <dbReference type="ARBA" id="ARBA00004651"/>
    </source>
</evidence>
<evidence type="ECO:0000256" key="3">
    <source>
        <dbReference type="ARBA" id="ARBA00022475"/>
    </source>
</evidence>
<keyword evidence="3" id="KW-1003">Cell membrane</keyword>